<feature type="domain" description="VOC" evidence="9">
    <location>
        <begin position="146"/>
        <end position="273"/>
    </location>
</feature>
<evidence type="ECO:0000256" key="1">
    <source>
        <dbReference type="ARBA" id="ARBA00001954"/>
    </source>
</evidence>
<evidence type="ECO:0000256" key="5">
    <source>
        <dbReference type="ARBA" id="ARBA00022964"/>
    </source>
</evidence>
<keyword evidence="3" id="KW-0479">Metal-binding</keyword>
<dbReference type="EMBL" id="CP066167">
    <property type="protein sequence ID" value="QQD16864.1"/>
    <property type="molecule type" value="Genomic_DNA"/>
</dbReference>
<dbReference type="CDD" id="cd07237">
    <property type="entry name" value="BphC1-RGP6_C_like"/>
    <property type="match status" value="1"/>
</dbReference>
<dbReference type="GO" id="GO:0051213">
    <property type="term" value="F:dioxygenase activity"/>
    <property type="evidence" value="ECO:0007669"/>
    <property type="project" value="UniProtKB-KW"/>
</dbReference>
<keyword evidence="6 8" id="KW-0560">Oxidoreductase</keyword>
<reference evidence="10 11" key="1">
    <citation type="submission" date="2020-12" db="EMBL/GenBank/DDBJ databases">
        <authorList>
            <person name="Shan Y."/>
        </authorList>
    </citation>
    <scope>NUCLEOTIDE SEQUENCE [LARGE SCALE GENOMIC DNA]</scope>
    <source>
        <strain evidence="11">csc3.9</strain>
    </source>
</reference>
<keyword evidence="4 8" id="KW-0058">Aromatic hydrocarbons catabolism</keyword>
<evidence type="ECO:0000256" key="3">
    <source>
        <dbReference type="ARBA" id="ARBA00022723"/>
    </source>
</evidence>
<dbReference type="Gene3D" id="3.10.180.10">
    <property type="entry name" value="2,3-Dihydroxybiphenyl 1,2-Dioxygenase, domain 1"/>
    <property type="match status" value="2"/>
</dbReference>
<dbReference type="SUPFAM" id="SSF54593">
    <property type="entry name" value="Glyoxalase/Bleomycin resistance protein/Dihydroxybiphenyl dioxygenase"/>
    <property type="match status" value="1"/>
</dbReference>
<dbReference type="InterPro" id="IPR029068">
    <property type="entry name" value="Glyas_Bleomycin-R_OHBP_Dase"/>
</dbReference>
<feature type="domain" description="VOC" evidence="9">
    <location>
        <begin position="5"/>
        <end position="120"/>
    </location>
</feature>
<dbReference type="PROSITE" id="PS00082">
    <property type="entry name" value="EXTRADIOL_DIOXYGENAS"/>
    <property type="match status" value="1"/>
</dbReference>
<accession>A0A7T4QY79</accession>
<comment type="cofactor">
    <cofactor evidence="1 8">
        <name>Fe(2+)</name>
        <dbReference type="ChEBI" id="CHEBI:29033"/>
    </cofactor>
</comment>
<name>A0A7T4QY79_9GAMM</name>
<evidence type="ECO:0000256" key="2">
    <source>
        <dbReference type="ARBA" id="ARBA00008784"/>
    </source>
</evidence>
<dbReference type="InterPro" id="IPR000486">
    <property type="entry name" value="Xdiol_ring_cleave_dOase_1/2"/>
</dbReference>
<evidence type="ECO:0000256" key="4">
    <source>
        <dbReference type="ARBA" id="ARBA00022797"/>
    </source>
</evidence>
<comment type="similarity">
    <text evidence="2 8">Belongs to the extradiol ring-cleavage dioxygenase family.</text>
</comment>
<dbReference type="PROSITE" id="PS51819">
    <property type="entry name" value="VOC"/>
    <property type="match status" value="2"/>
</dbReference>
<dbReference type="GO" id="GO:0008198">
    <property type="term" value="F:ferrous iron binding"/>
    <property type="evidence" value="ECO:0007669"/>
    <property type="project" value="InterPro"/>
</dbReference>
<dbReference type="AlphaFoldDB" id="A0A7T4QY79"/>
<gene>
    <name evidence="10" type="ORF">I6N98_10755</name>
</gene>
<proteinExistence type="inferred from homology"/>
<dbReference type="RefSeq" id="WP_198568366.1">
    <property type="nucleotide sequence ID" value="NZ_CP066167.1"/>
</dbReference>
<dbReference type="Pfam" id="PF22632">
    <property type="entry name" value="BphC_D1"/>
    <property type="match status" value="1"/>
</dbReference>
<dbReference type="KEGG" id="snan:I6N98_10755"/>
<dbReference type="PANTHER" id="PTHR21366:SF14">
    <property type="entry name" value="GLYOXALASE DOMAIN-CONTAINING PROTEIN 5"/>
    <property type="match status" value="1"/>
</dbReference>
<dbReference type="CDD" id="cd07252">
    <property type="entry name" value="BphC1-RGP6_N_like"/>
    <property type="match status" value="1"/>
</dbReference>
<evidence type="ECO:0000256" key="7">
    <source>
        <dbReference type="ARBA" id="ARBA00023004"/>
    </source>
</evidence>
<sequence>MDVRSLGYVVIESTDPQKWLEYGTDILGLMVASGMPDDAVYLKMDERPFRFAIVKGDADRLQCCGWELRDKADFDAALADLDKAGVAFEKLTADVAHARRVKELVRLQDPSGNTLELYWGGQLDFAKFVSPQGISGFETGLNGDMGFGHAVLPATKLAETHAFYKDLLGFGDSDYMHFKFSPDPDDPGQGLHFMHVNNPRHHSLALYEDQANPVGCVHLMVEVKDVDEVGYCLDRVEAAEIPIVSSLGRHTNDRMLSFYMATPAGFALEFGTGGLQVDWDNFTPTVTTLPSIWGHKFSMPDAE</sequence>
<evidence type="ECO:0000313" key="10">
    <source>
        <dbReference type="EMBL" id="QQD16864.1"/>
    </source>
</evidence>
<dbReference type="Proteomes" id="UP000596063">
    <property type="component" value="Chromosome"/>
</dbReference>
<keyword evidence="11" id="KW-1185">Reference proteome</keyword>
<keyword evidence="5 8" id="KW-0223">Dioxygenase</keyword>
<evidence type="ECO:0000256" key="6">
    <source>
        <dbReference type="ARBA" id="ARBA00023002"/>
    </source>
</evidence>
<dbReference type="InterPro" id="IPR050383">
    <property type="entry name" value="GlyoxalaseI/FosfomycinResist"/>
</dbReference>
<dbReference type="Pfam" id="PF00903">
    <property type="entry name" value="Glyoxalase"/>
    <property type="match status" value="1"/>
</dbReference>
<evidence type="ECO:0000256" key="8">
    <source>
        <dbReference type="RuleBase" id="RU000683"/>
    </source>
</evidence>
<evidence type="ECO:0000313" key="11">
    <source>
        <dbReference type="Proteomes" id="UP000596063"/>
    </source>
</evidence>
<dbReference type="PANTHER" id="PTHR21366">
    <property type="entry name" value="GLYOXALASE FAMILY PROTEIN"/>
    <property type="match status" value="1"/>
</dbReference>
<organism evidence="10 11">
    <name type="scientific">Spongiibacter nanhainus</name>
    <dbReference type="NCBI Taxonomy" id="2794344"/>
    <lineage>
        <taxon>Bacteria</taxon>
        <taxon>Pseudomonadati</taxon>
        <taxon>Pseudomonadota</taxon>
        <taxon>Gammaproteobacteria</taxon>
        <taxon>Cellvibrionales</taxon>
        <taxon>Spongiibacteraceae</taxon>
        <taxon>Spongiibacter</taxon>
    </lineage>
</organism>
<keyword evidence="7 8" id="KW-0408">Iron</keyword>
<protein>
    <submittedName>
        <fullName evidence="10">VOC family protein</fullName>
    </submittedName>
</protein>
<dbReference type="InterPro" id="IPR037523">
    <property type="entry name" value="VOC_core"/>
</dbReference>
<evidence type="ECO:0000259" key="9">
    <source>
        <dbReference type="PROSITE" id="PS51819"/>
    </source>
</evidence>
<dbReference type="InterPro" id="IPR004360">
    <property type="entry name" value="Glyas_Fos-R_dOase_dom"/>
</dbReference>